<dbReference type="EMBL" id="KZ824435">
    <property type="protein sequence ID" value="RAL01549.1"/>
    <property type="molecule type" value="Genomic_DNA"/>
</dbReference>
<proteinExistence type="predicted"/>
<dbReference type="STRING" id="1448316.A0A395H2C4"/>
<protein>
    <submittedName>
        <fullName evidence="1">Uncharacterized protein</fullName>
    </submittedName>
</protein>
<sequence>MSFTFYDGTIAVIQSTLKSLTHVLRQAETRPDATALLEARLYEDMYPLTDQVRLATQFSENVAAKLTGREPVVFEGKPTTYAECYERIDTVLEVLGKADKDVVNQHSDIVSPSKVGGNLTMDVSGAVYAHTMAMPNIYFHLTTAYDILRKEGVPLGKRDYYAGFFPLS</sequence>
<dbReference type="Proteomes" id="UP000249402">
    <property type="component" value="Unassembled WGS sequence"/>
</dbReference>
<name>A0A395H2C4_9EURO</name>
<evidence type="ECO:0000313" key="1">
    <source>
        <dbReference type="EMBL" id="RAL01549.1"/>
    </source>
</evidence>
<dbReference type="InterPro" id="IPR018531">
    <property type="entry name" value="DUF1993"/>
</dbReference>
<organism evidence="1 2">
    <name type="scientific">Aspergillus ibericus CBS 121593</name>
    <dbReference type="NCBI Taxonomy" id="1448316"/>
    <lineage>
        <taxon>Eukaryota</taxon>
        <taxon>Fungi</taxon>
        <taxon>Dikarya</taxon>
        <taxon>Ascomycota</taxon>
        <taxon>Pezizomycotina</taxon>
        <taxon>Eurotiomycetes</taxon>
        <taxon>Eurotiomycetidae</taxon>
        <taxon>Eurotiales</taxon>
        <taxon>Aspergillaceae</taxon>
        <taxon>Aspergillus</taxon>
        <taxon>Aspergillus subgen. Circumdati</taxon>
    </lineage>
</organism>
<dbReference type="PANTHER" id="PTHR36922:SF1">
    <property type="entry name" value="DUF1993 DOMAIN-CONTAINING PROTEIN"/>
    <property type="match status" value="1"/>
</dbReference>
<dbReference type="Pfam" id="PF09351">
    <property type="entry name" value="DUF1993"/>
    <property type="match status" value="1"/>
</dbReference>
<dbReference type="GeneID" id="37227520"/>
<dbReference type="OrthoDB" id="3724345at2759"/>
<accession>A0A395H2C4</accession>
<dbReference type="Gene3D" id="1.20.120.450">
    <property type="entry name" value="dinb family like domain"/>
    <property type="match status" value="1"/>
</dbReference>
<dbReference type="VEuPathDB" id="FungiDB:BO80DRAFT_464455"/>
<dbReference type="InterPro" id="IPR034660">
    <property type="entry name" value="DinB/YfiT-like"/>
</dbReference>
<keyword evidence="2" id="KW-1185">Reference proteome</keyword>
<dbReference type="RefSeq" id="XP_025575876.1">
    <property type="nucleotide sequence ID" value="XM_025722655.1"/>
</dbReference>
<gene>
    <name evidence="1" type="ORF">BO80DRAFT_464455</name>
</gene>
<reference evidence="1 2" key="1">
    <citation type="submission" date="2018-02" db="EMBL/GenBank/DDBJ databases">
        <title>The genomes of Aspergillus section Nigri reveals drivers in fungal speciation.</title>
        <authorList>
            <consortium name="DOE Joint Genome Institute"/>
            <person name="Vesth T.C."/>
            <person name="Nybo J."/>
            <person name="Theobald S."/>
            <person name="Brandl J."/>
            <person name="Frisvad J.C."/>
            <person name="Nielsen K.F."/>
            <person name="Lyhne E.K."/>
            <person name="Kogle M.E."/>
            <person name="Kuo A."/>
            <person name="Riley R."/>
            <person name="Clum A."/>
            <person name="Nolan M."/>
            <person name="Lipzen A."/>
            <person name="Salamov A."/>
            <person name="Henrissat B."/>
            <person name="Wiebenga A."/>
            <person name="De vries R.P."/>
            <person name="Grigoriev I.V."/>
            <person name="Mortensen U.H."/>
            <person name="Andersen M.R."/>
            <person name="Baker S.E."/>
        </authorList>
    </citation>
    <scope>NUCLEOTIDE SEQUENCE [LARGE SCALE GENOMIC DNA]</scope>
    <source>
        <strain evidence="1 2">CBS 121593</strain>
    </source>
</reference>
<dbReference type="PANTHER" id="PTHR36922">
    <property type="entry name" value="BLL2446 PROTEIN"/>
    <property type="match status" value="1"/>
</dbReference>
<evidence type="ECO:0000313" key="2">
    <source>
        <dbReference type="Proteomes" id="UP000249402"/>
    </source>
</evidence>
<dbReference type="AlphaFoldDB" id="A0A395H2C4"/>
<dbReference type="SUPFAM" id="SSF109854">
    <property type="entry name" value="DinB/YfiT-like putative metalloenzymes"/>
    <property type="match status" value="1"/>
</dbReference>